<sequence>MITTILLSIICITPLQTKVQNITVQIGEVTCGNSDYSDELALQVWEKDILHDDMLGEMYFNVSYPPQNISIFATQDEFLTLSPYLILQHSCPGTCVRSRLNIPSDYVGGIFKTSRVDLNSTFDETKPC</sequence>
<dbReference type="Proteomes" id="UP000267027">
    <property type="component" value="Unassembled WGS sequence"/>
</dbReference>
<dbReference type="Gene3D" id="2.60.40.3330">
    <property type="match status" value="1"/>
</dbReference>
<accession>A0A0R3P9T2</accession>
<evidence type="ECO:0000256" key="1">
    <source>
        <dbReference type="SAM" id="SignalP"/>
    </source>
</evidence>
<evidence type="ECO:0000313" key="4">
    <source>
        <dbReference type="WBParaSite" id="ACOC_0000020601-mRNA-1"/>
    </source>
</evidence>
<name>A0A0R3P9T2_ANGCS</name>
<feature type="signal peptide" evidence="1">
    <location>
        <begin position="1"/>
        <end position="17"/>
    </location>
</feature>
<protein>
    <submittedName>
        <fullName evidence="4">Transthyretin-like family protein</fullName>
    </submittedName>
</protein>
<dbReference type="OMA" id="FDETKPC"/>
<keyword evidence="1" id="KW-0732">Signal</keyword>
<dbReference type="EMBL" id="UYYA01000016">
    <property type="protein sequence ID" value="VDM51792.1"/>
    <property type="molecule type" value="Genomic_DNA"/>
</dbReference>
<gene>
    <name evidence="2" type="ORF">ACOC_LOCUS207</name>
</gene>
<dbReference type="WBParaSite" id="ACOC_0000020601-mRNA-1">
    <property type="protein sequence ID" value="ACOC_0000020601-mRNA-1"/>
    <property type="gene ID" value="ACOC_0000020601"/>
</dbReference>
<keyword evidence="3" id="KW-1185">Reference proteome</keyword>
<dbReference type="AlphaFoldDB" id="A0A0R3P9T2"/>
<evidence type="ECO:0000313" key="3">
    <source>
        <dbReference type="Proteomes" id="UP000267027"/>
    </source>
</evidence>
<dbReference type="OrthoDB" id="5846918at2759"/>
<proteinExistence type="predicted"/>
<feature type="chain" id="PRO_5043129968" evidence="1">
    <location>
        <begin position="18"/>
        <end position="128"/>
    </location>
</feature>
<dbReference type="InterPro" id="IPR038479">
    <property type="entry name" value="Transthyretin-like_sf"/>
</dbReference>
<reference evidence="4" key="1">
    <citation type="submission" date="2017-02" db="UniProtKB">
        <authorList>
            <consortium name="WormBaseParasite"/>
        </authorList>
    </citation>
    <scope>IDENTIFICATION</scope>
</reference>
<reference evidence="2 3" key="2">
    <citation type="submission" date="2018-11" db="EMBL/GenBank/DDBJ databases">
        <authorList>
            <consortium name="Pathogen Informatics"/>
        </authorList>
    </citation>
    <scope>NUCLEOTIDE SEQUENCE [LARGE SCALE GENOMIC DNA]</scope>
    <source>
        <strain evidence="2 3">Costa Rica</strain>
    </source>
</reference>
<evidence type="ECO:0000313" key="2">
    <source>
        <dbReference type="EMBL" id="VDM51792.1"/>
    </source>
</evidence>
<organism evidence="4">
    <name type="scientific">Angiostrongylus costaricensis</name>
    <name type="common">Nematode worm</name>
    <dbReference type="NCBI Taxonomy" id="334426"/>
    <lineage>
        <taxon>Eukaryota</taxon>
        <taxon>Metazoa</taxon>
        <taxon>Ecdysozoa</taxon>
        <taxon>Nematoda</taxon>
        <taxon>Chromadorea</taxon>
        <taxon>Rhabditida</taxon>
        <taxon>Rhabditina</taxon>
        <taxon>Rhabditomorpha</taxon>
        <taxon>Strongyloidea</taxon>
        <taxon>Metastrongylidae</taxon>
        <taxon>Angiostrongylus</taxon>
    </lineage>
</organism>